<protein>
    <submittedName>
        <fullName evidence="8">Sphingomyelin phosphodiesterase</fullName>
    </submittedName>
</protein>
<dbReference type="Pfam" id="PF00149">
    <property type="entry name" value="Metallophos"/>
    <property type="match status" value="1"/>
</dbReference>
<dbReference type="GO" id="GO:0005764">
    <property type="term" value="C:lysosome"/>
    <property type="evidence" value="ECO:0007669"/>
    <property type="project" value="TreeGrafter"/>
</dbReference>
<dbReference type="Pfam" id="PF19272">
    <property type="entry name" value="ASMase_C"/>
    <property type="match status" value="1"/>
</dbReference>
<dbReference type="PANTHER" id="PTHR10340">
    <property type="entry name" value="SPHINGOMYELIN PHOSPHODIESTERASE"/>
    <property type="match status" value="1"/>
</dbReference>
<evidence type="ECO:0000259" key="6">
    <source>
        <dbReference type="Pfam" id="PF00149"/>
    </source>
</evidence>
<evidence type="ECO:0000313" key="9">
    <source>
        <dbReference type="Proteomes" id="UP000036403"/>
    </source>
</evidence>
<evidence type="ECO:0000256" key="2">
    <source>
        <dbReference type="ARBA" id="ARBA00008234"/>
    </source>
</evidence>
<dbReference type="GO" id="GO:0005615">
    <property type="term" value="C:extracellular space"/>
    <property type="evidence" value="ECO:0007669"/>
    <property type="project" value="TreeGrafter"/>
</dbReference>
<comment type="subcellular location">
    <subcellularLocation>
        <location evidence="1">Secreted</location>
    </subcellularLocation>
</comment>
<dbReference type="OrthoDB" id="282973at2759"/>
<dbReference type="GO" id="GO:0046513">
    <property type="term" value="P:ceramide biosynthetic process"/>
    <property type="evidence" value="ECO:0007669"/>
    <property type="project" value="TreeGrafter"/>
</dbReference>
<evidence type="ECO:0000256" key="3">
    <source>
        <dbReference type="ARBA" id="ARBA00022525"/>
    </source>
</evidence>
<evidence type="ECO:0000256" key="1">
    <source>
        <dbReference type="ARBA" id="ARBA00004613"/>
    </source>
</evidence>
<sequence length="425" mass="48713">MSANDIKSNVIKLCTRMNIATERVCDGVMTLNLPIILYIVDTKPNLTASTICGVVFESESCPLIDDEFDWTVNIDSGPPKLIDADDSEEIINIIQITDIHYDPNYEPYGNANCDEPTCCRRGQNDTNTNNKVAGYWGDYNYCDSPWHAVVDVLEQIRATHQNISYVYFTGDIVDHGVWETSFKGNIESINKTYSQIYETFRNIPVYPIMGNHEAHPVNLFAPKTVTSNELNTQWLYNLMADLWINFGWLPESTRHTILQGGYYTLSPKKGFRIIALNSNVCYSANCNDNSTTINNVAWNGGSATAFSNLNPNYKLYIADSKNYAVKDIETWMYNLTLANENAAQRPLWYKSYSFKEEYDIPDLSYDSLHNWLSRLARDDDLLSRYYRNFFKRAEASLKKECDTKCMRAYMCRIITSLGDHRTHCS</sequence>
<dbReference type="GO" id="GO:0016020">
    <property type="term" value="C:membrane"/>
    <property type="evidence" value="ECO:0007669"/>
    <property type="project" value="GOC"/>
</dbReference>
<accession>A0A0J7KTB5</accession>
<name>A0A0J7KTB5_LASNI</name>
<evidence type="ECO:0000256" key="4">
    <source>
        <dbReference type="ARBA" id="ARBA00022801"/>
    </source>
</evidence>
<keyword evidence="5" id="KW-0325">Glycoprotein</keyword>
<keyword evidence="3" id="KW-0964">Secreted</keyword>
<dbReference type="GO" id="GO:0061750">
    <property type="term" value="F:acid sphingomyelin phosphodiesterase activity"/>
    <property type="evidence" value="ECO:0007669"/>
    <property type="project" value="TreeGrafter"/>
</dbReference>
<evidence type="ECO:0000256" key="5">
    <source>
        <dbReference type="ARBA" id="ARBA00023180"/>
    </source>
</evidence>
<keyword evidence="9" id="KW-1185">Reference proteome</keyword>
<dbReference type="STRING" id="67767.A0A0J7KTB5"/>
<dbReference type="GO" id="GO:0006685">
    <property type="term" value="P:sphingomyelin catabolic process"/>
    <property type="evidence" value="ECO:0007669"/>
    <property type="project" value="TreeGrafter"/>
</dbReference>
<keyword evidence="4" id="KW-0378">Hydrolase</keyword>
<dbReference type="InterPro" id="IPR004843">
    <property type="entry name" value="Calcineurin-like_PHP"/>
</dbReference>
<comment type="similarity">
    <text evidence="2">Belongs to the acid sphingomyelinase family.</text>
</comment>
<evidence type="ECO:0000259" key="7">
    <source>
        <dbReference type="Pfam" id="PF19272"/>
    </source>
</evidence>
<proteinExistence type="inferred from homology"/>
<feature type="domain" description="Sphingomyelin phosphodiesterase C-terminal" evidence="7">
    <location>
        <begin position="307"/>
        <end position="414"/>
    </location>
</feature>
<dbReference type="Gene3D" id="3.60.21.10">
    <property type="match status" value="1"/>
</dbReference>
<dbReference type="AlphaFoldDB" id="A0A0J7KTB5"/>
<dbReference type="Proteomes" id="UP000036403">
    <property type="component" value="Unassembled WGS sequence"/>
</dbReference>
<gene>
    <name evidence="8" type="ORF">RF55_6410</name>
</gene>
<dbReference type="SUPFAM" id="SSF56300">
    <property type="entry name" value="Metallo-dependent phosphatases"/>
    <property type="match status" value="1"/>
</dbReference>
<comment type="caution">
    <text evidence="8">The sequence shown here is derived from an EMBL/GenBank/DDBJ whole genome shotgun (WGS) entry which is preliminary data.</text>
</comment>
<organism evidence="8 9">
    <name type="scientific">Lasius niger</name>
    <name type="common">Black garden ant</name>
    <dbReference type="NCBI Taxonomy" id="67767"/>
    <lineage>
        <taxon>Eukaryota</taxon>
        <taxon>Metazoa</taxon>
        <taxon>Ecdysozoa</taxon>
        <taxon>Arthropoda</taxon>
        <taxon>Hexapoda</taxon>
        <taxon>Insecta</taxon>
        <taxon>Pterygota</taxon>
        <taxon>Neoptera</taxon>
        <taxon>Endopterygota</taxon>
        <taxon>Hymenoptera</taxon>
        <taxon>Apocrita</taxon>
        <taxon>Aculeata</taxon>
        <taxon>Formicoidea</taxon>
        <taxon>Formicidae</taxon>
        <taxon>Formicinae</taxon>
        <taxon>Lasius</taxon>
        <taxon>Lasius</taxon>
    </lineage>
</organism>
<dbReference type="InterPro" id="IPR045473">
    <property type="entry name" value="ASM_C"/>
</dbReference>
<dbReference type="PaxDb" id="67767-A0A0J7KTB5"/>
<dbReference type="EMBL" id="LBMM01003477">
    <property type="protein sequence ID" value="KMQ93489.1"/>
    <property type="molecule type" value="Genomic_DNA"/>
</dbReference>
<evidence type="ECO:0000313" key="8">
    <source>
        <dbReference type="EMBL" id="KMQ93489.1"/>
    </source>
</evidence>
<feature type="domain" description="Calcineurin-like phosphoesterase" evidence="6">
    <location>
        <begin position="92"/>
        <end position="267"/>
    </location>
</feature>
<reference evidence="8 9" key="1">
    <citation type="submission" date="2015-04" db="EMBL/GenBank/DDBJ databases">
        <title>Lasius niger genome sequencing.</title>
        <authorList>
            <person name="Konorov E.A."/>
            <person name="Nikitin M.A."/>
            <person name="Kirill M.V."/>
            <person name="Chang P."/>
        </authorList>
    </citation>
    <scope>NUCLEOTIDE SEQUENCE [LARGE SCALE GENOMIC DNA]</scope>
    <source>
        <tissue evidence="8">Whole</tissue>
    </source>
</reference>
<dbReference type="PANTHER" id="PTHR10340:SF29">
    <property type="entry name" value="SPHINGOMYELIN PHOSPHODIESTERASE"/>
    <property type="match status" value="1"/>
</dbReference>
<dbReference type="InterPro" id="IPR029052">
    <property type="entry name" value="Metallo-depent_PP-like"/>
</dbReference>